<feature type="domain" description="Menorin-like" evidence="3">
    <location>
        <begin position="27"/>
        <end position="104"/>
    </location>
</feature>
<sequence length="294" mass="31289">MASGTAGSWSEWPVDHFFRSGCITARDGAAVRWFHAANSRARAAAAARSNVHMVEADVLLRGGEGGKGDPILAHPPDTDSDITLQEWLTQMVNTNKGIKLDFKSAFPGSRGGPPQPGRRGTIPGAAGAGGAAAEETCVDQRGHPGGARWEPPGAECSEHPRHHHLDLPRHHPVPGLDHRLARPPPRARGSLSMSDESILESVAANLKTSHSVAVREITVQLLQRVRLGDGGGDVPTVPGPVPARDIPCQGRASAALPPCSPLADPAVRQVQPHCLDRKGRHIFCRGFAFHPRKF</sequence>
<evidence type="ECO:0000313" key="4">
    <source>
        <dbReference type="Proteomes" id="UP000504624"/>
    </source>
</evidence>
<evidence type="ECO:0000259" key="3">
    <source>
        <dbReference type="Pfam" id="PF10223"/>
    </source>
</evidence>
<dbReference type="Pfam" id="PF10223">
    <property type="entry name" value="Menorin_N"/>
    <property type="match status" value="1"/>
</dbReference>
<protein>
    <submittedName>
        <fullName evidence="5">Protein FAM151B isoform X5</fullName>
    </submittedName>
</protein>
<evidence type="ECO:0000313" key="5">
    <source>
        <dbReference type="RefSeq" id="XP_017661760.1"/>
    </source>
</evidence>
<dbReference type="PANTHER" id="PTHR21184">
    <property type="entry name" value="MENORIN (DENDRITIC BRANCHING PROTEIN)"/>
    <property type="match status" value="1"/>
</dbReference>
<gene>
    <name evidence="5" type="primary">FAM151B</name>
</gene>
<organism evidence="4 5">
    <name type="scientific">Lepidothrix coronata</name>
    <name type="common">blue-crowned manakin</name>
    <dbReference type="NCBI Taxonomy" id="321398"/>
    <lineage>
        <taxon>Eukaryota</taxon>
        <taxon>Metazoa</taxon>
        <taxon>Chordata</taxon>
        <taxon>Craniata</taxon>
        <taxon>Vertebrata</taxon>
        <taxon>Euteleostomi</taxon>
        <taxon>Archelosauria</taxon>
        <taxon>Archosauria</taxon>
        <taxon>Dinosauria</taxon>
        <taxon>Saurischia</taxon>
        <taxon>Theropoda</taxon>
        <taxon>Coelurosauria</taxon>
        <taxon>Aves</taxon>
        <taxon>Neognathae</taxon>
        <taxon>Neoaves</taxon>
        <taxon>Telluraves</taxon>
        <taxon>Australaves</taxon>
        <taxon>Passeriformes</taxon>
        <taxon>Pipridae</taxon>
        <taxon>Lepidothrix</taxon>
    </lineage>
</organism>
<reference evidence="5" key="1">
    <citation type="submission" date="2025-08" db="UniProtKB">
        <authorList>
            <consortium name="RefSeq"/>
        </authorList>
    </citation>
    <scope>IDENTIFICATION</scope>
</reference>
<dbReference type="RefSeq" id="XP_017661760.1">
    <property type="nucleotide sequence ID" value="XM_017806271.1"/>
</dbReference>
<feature type="region of interest" description="Disordered" evidence="2">
    <location>
        <begin position="104"/>
        <end position="193"/>
    </location>
</feature>
<name>A0A6J0GIQ6_9PASS</name>
<comment type="similarity">
    <text evidence="1">Belongs to the menorin family.</text>
</comment>
<dbReference type="PANTHER" id="PTHR21184:SF3">
    <property type="entry name" value="PROTEIN FAM151B"/>
    <property type="match status" value="1"/>
</dbReference>
<keyword evidence="4" id="KW-1185">Reference proteome</keyword>
<dbReference type="GeneID" id="108493169"/>
<dbReference type="OrthoDB" id="413402at2759"/>
<accession>A0A6J0GIQ6</accession>
<dbReference type="InterPro" id="IPR019356">
    <property type="entry name" value="Menorin_dom"/>
</dbReference>
<dbReference type="AlphaFoldDB" id="A0A6J0GIQ6"/>
<dbReference type="Proteomes" id="UP000504624">
    <property type="component" value="Unplaced"/>
</dbReference>
<evidence type="ECO:0000256" key="1">
    <source>
        <dbReference type="ARBA" id="ARBA00044953"/>
    </source>
</evidence>
<evidence type="ECO:0000256" key="2">
    <source>
        <dbReference type="SAM" id="MobiDB-lite"/>
    </source>
</evidence>
<proteinExistence type="inferred from homology"/>
<dbReference type="GO" id="GO:0005615">
    <property type="term" value="C:extracellular space"/>
    <property type="evidence" value="ECO:0007669"/>
    <property type="project" value="TreeGrafter"/>
</dbReference>
<dbReference type="CTD" id="167555"/>